<dbReference type="InterPro" id="IPR000048">
    <property type="entry name" value="IQ_motif_EF-hand-BS"/>
</dbReference>
<dbReference type="GO" id="GO:0006511">
    <property type="term" value="P:ubiquitin-dependent protein catabolic process"/>
    <property type="evidence" value="ECO:0007669"/>
    <property type="project" value="TreeGrafter"/>
</dbReference>
<keyword evidence="7" id="KW-0832">Ubl conjugation</keyword>
<evidence type="ECO:0000256" key="3">
    <source>
        <dbReference type="ARBA" id="ARBA00012485"/>
    </source>
</evidence>
<dbReference type="FunFam" id="3.30.2410.10:FF:000011">
    <property type="entry name" value="Putative Ubiquitin-protein ligase E3C"/>
    <property type="match status" value="1"/>
</dbReference>
<keyword evidence="6 13" id="KW-0833">Ubl conjugation pathway</keyword>
<feature type="active site" description="Glycyl thioester intermediate" evidence="13">
    <location>
        <position position="1099"/>
    </location>
</feature>
<keyword evidence="14" id="KW-0472">Membrane</keyword>
<dbReference type="InterPro" id="IPR044611">
    <property type="entry name" value="E3A/B/C-like"/>
</dbReference>
<keyword evidence="14" id="KW-0812">Transmembrane</keyword>
<feature type="domain" description="HECT" evidence="15">
    <location>
        <begin position="794"/>
        <end position="1131"/>
    </location>
</feature>
<organism evidence="16">
    <name type="scientific">Pectinophora gossypiella</name>
    <name type="common">Cotton pink bollworm</name>
    <name type="synonym">Depressaria gossypiella</name>
    <dbReference type="NCBI Taxonomy" id="13191"/>
    <lineage>
        <taxon>Eukaryota</taxon>
        <taxon>Metazoa</taxon>
        <taxon>Ecdysozoa</taxon>
        <taxon>Arthropoda</taxon>
        <taxon>Hexapoda</taxon>
        <taxon>Insecta</taxon>
        <taxon>Pterygota</taxon>
        <taxon>Neoptera</taxon>
        <taxon>Endopterygota</taxon>
        <taxon>Lepidoptera</taxon>
        <taxon>Glossata</taxon>
        <taxon>Ditrysia</taxon>
        <taxon>Gelechioidea</taxon>
        <taxon>Gelechiidae</taxon>
        <taxon>Apatetrinae</taxon>
        <taxon>Pectinophora</taxon>
    </lineage>
</organism>
<evidence type="ECO:0000256" key="1">
    <source>
        <dbReference type="ARBA" id="ARBA00000885"/>
    </source>
</evidence>
<name>A0A1E1WBV5_PECGO</name>
<comment type="pathway">
    <text evidence="2">Protein modification; protein ubiquitination.</text>
</comment>
<keyword evidence="14" id="KW-1133">Transmembrane helix</keyword>
<dbReference type="FunFam" id="3.30.2160.10:FF:000002">
    <property type="entry name" value="Putative Ubiquitin-protein ligase E3C"/>
    <property type="match status" value="1"/>
</dbReference>
<feature type="transmembrane region" description="Helical" evidence="14">
    <location>
        <begin position="21"/>
        <end position="39"/>
    </location>
</feature>
<evidence type="ECO:0000256" key="11">
    <source>
        <dbReference type="ARBA" id="ARBA00077269"/>
    </source>
</evidence>
<reference evidence="16" key="1">
    <citation type="submission" date="2015-09" db="EMBL/GenBank/DDBJ databases">
        <title>De novo assembly of Pectinophora gossypiella (Pink Bollworm) gut transcriptome.</title>
        <authorList>
            <person name="Tassone E.E."/>
        </authorList>
    </citation>
    <scope>NUCLEOTIDE SEQUENCE</scope>
</reference>
<evidence type="ECO:0000256" key="12">
    <source>
        <dbReference type="ARBA" id="ARBA00081642"/>
    </source>
</evidence>
<dbReference type="InterPro" id="IPR035983">
    <property type="entry name" value="Hect_E3_ubiquitin_ligase"/>
</dbReference>
<evidence type="ECO:0000259" key="15">
    <source>
        <dbReference type="PROSITE" id="PS50237"/>
    </source>
</evidence>
<dbReference type="SMART" id="SM00119">
    <property type="entry name" value="HECTc"/>
    <property type="match status" value="1"/>
</dbReference>
<evidence type="ECO:0000256" key="6">
    <source>
        <dbReference type="ARBA" id="ARBA00022786"/>
    </source>
</evidence>
<dbReference type="PROSITE" id="PS50096">
    <property type="entry name" value="IQ"/>
    <property type="match status" value="1"/>
</dbReference>
<dbReference type="EMBL" id="GDQN01006625">
    <property type="protein sequence ID" value="JAT84429.1"/>
    <property type="molecule type" value="Transcribed_RNA"/>
</dbReference>
<evidence type="ECO:0000256" key="13">
    <source>
        <dbReference type="PROSITE-ProRule" id="PRU00104"/>
    </source>
</evidence>
<evidence type="ECO:0000256" key="7">
    <source>
        <dbReference type="ARBA" id="ARBA00022843"/>
    </source>
</evidence>
<evidence type="ECO:0000313" key="16">
    <source>
        <dbReference type="EMBL" id="JAT84429.1"/>
    </source>
</evidence>
<dbReference type="InterPro" id="IPR000569">
    <property type="entry name" value="HECT_dom"/>
</dbReference>
<gene>
    <name evidence="16" type="ORF">g.8368</name>
</gene>
<dbReference type="EC" id="2.3.2.26" evidence="3"/>
<evidence type="ECO:0000256" key="10">
    <source>
        <dbReference type="ARBA" id="ARBA00067506"/>
    </source>
</evidence>
<proteinExistence type="inferred from homology"/>
<dbReference type="SUPFAM" id="SSF56204">
    <property type="entry name" value="Hect, E3 ligase catalytic domain"/>
    <property type="match status" value="1"/>
</dbReference>
<dbReference type="OrthoDB" id="8068875at2759"/>
<sequence length="1131" mass="128341">DKVRMSNRNEHHVQLIRVYKVFMRFQNLVYLILSAMYSFEGDFRRKPQQNLAGASAQRKTDRDALILQSQQQRQKREEHRKRLNATIKIQAYVRSYLMRKRCKQNEREQFDNIFPRANSDDFSVMSTLVAKILFFYDDKKDFPRLVSISQLLLKQWKKVFLSSGSSIQIRRLLALHLRLLRKENEVPLAVPLRMFEVFTSTGSAEATMNCDEALSVVGNTFLYLVNRGYFKDLRDLICDRTPPLYGPSPNPPTPLCGALLDLIQRPLNLISHANVPGYNDVVMSQFASSFLCNPYPEPVEMFIIPALGQDPNRKFPFLPLLQCLQDERRFSNGTLVNDSWLLHSVLSLEPPNFVNEIRNLNNSRLPNNPIVLDYLKIIAKLTINVCNKQITYEYEDALYSQETAADKDDDSESDNDPNPTSVREQMLLTRCIELMNEPERCIMSTCSQITENDLSDDFLDYLSQVCHNLLLSHRMALHKYRLLYTLAFKPIFLRGLWKWLSSMSHESSFGGSVTPLLSALSRGMGAESSVIGVHRLLAPLAVFCALFSLLIGTLHDTEFCRDIDDDEKMSMTSTTSSVTGSGGRIHAFEFSELGGLCRTLRQVCLGLVELAYPESRPAVLSGQYKDAVGAGQIEFSGRNQTPAWSHLFKVCTNLLRALYVRDSRLQFCTGWEWPAAGAVPEGVAAVRLVAAAHAPRNLRSARPQRPLQNLSAALSQEEGPPLTIKELRTVTILREIPFVVPFSTRVLIFQGLLIREKQDHWYEMTNFNEGPSINISVRRSHLYEDAFDKLSPDNEPDMKLKLRVQLINQAGAEEAGIDGGGLFREFLSELLKSAFDPNRGLFRLTRDNMLYPNPGVHLLYDDFPMHYYFVGRMLGKALYENLLTELPLAEFFLGKLCSTREPDVHALASLDPGLYRGLLMLKSHRRQDVPELGLDFTIVSDELGEQRIEELKPGGANIPVTAENRIEYIHLVADYKLNRQIRSQCAAFKRGLTSVVNVEWLRMFSCRELQLLISGAEVPIDVDDLRRHTQYAGGFSATHPTVLCFWKVLENFTDDQRRQLLKFVTSCSRPPLLGFKELQPPFCIQSAGASDRLPSSSTCMNLLKLPEFGSEPLLAEKLLYAIQAGAGFELS</sequence>
<dbReference type="Pfam" id="PF00632">
    <property type="entry name" value="HECT"/>
    <property type="match status" value="1"/>
</dbReference>
<evidence type="ECO:0000256" key="14">
    <source>
        <dbReference type="SAM" id="Phobius"/>
    </source>
</evidence>
<keyword evidence="4" id="KW-1017">Isopeptide bond</keyword>
<evidence type="ECO:0000256" key="8">
    <source>
        <dbReference type="ARBA" id="ARBA00061050"/>
    </source>
</evidence>
<evidence type="ECO:0000256" key="9">
    <source>
        <dbReference type="ARBA" id="ARBA00063372"/>
    </source>
</evidence>
<comment type="catalytic activity">
    <reaction evidence="1">
        <text>S-ubiquitinyl-[E2 ubiquitin-conjugating enzyme]-L-cysteine + [acceptor protein]-L-lysine = [E2 ubiquitin-conjugating enzyme]-L-cysteine + N(6)-ubiquitinyl-[acceptor protein]-L-lysine.</text>
        <dbReference type="EC" id="2.3.2.26"/>
    </reaction>
</comment>
<dbReference type="Gene3D" id="3.30.2160.10">
    <property type="entry name" value="Hect, E3 ligase catalytic domain"/>
    <property type="match status" value="1"/>
</dbReference>
<accession>A0A1E1WBV5</accession>
<keyword evidence="5" id="KW-0808">Transferase</keyword>
<dbReference type="Gene3D" id="3.30.2410.10">
    <property type="entry name" value="Hect, E3 ligase catalytic domain"/>
    <property type="match status" value="1"/>
</dbReference>
<protein>
    <recommendedName>
        <fullName evidence="10">Ubiquitin-protein ligase E3C</fullName>
        <ecNumber evidence="3">2.3.2.26</ecNumber>
    </recommendedName>
    <alternativeName>
        <fullName evidence="11">HECT-type ubiquitin transferase E3C</fullName>
    </alternativeName>
    <alternativeName>
        <fullName evidence="12">RTA-associated ubiquitin ligase</fullName>
    </alternativeName>
</protein>
<dbReference type="SMART" id="SM00015">
    <property type="entry name" value="IQ"/>
    <property type="match status" value="1"/>
</dbReference>
<dbReference type="AlphaFoldDB" id="A0A1E1WBV5"/>
<dbReference type="FunFam" id="3.90.1750.10:FF:000014">
    <property type="entry name" value="Putative Ubiquitin-protein ligase E3C"/>
    <property type="match status" value="1"/>
</dbReference>
<dbReference type="GO" id="GO:0009966">
    <property type="term" value="P:regulation of signal transduction"/>
    <property type="evidence" value="ECO:0007669"/>
    <property type="project" value="UniProtKB-ARBA"/>
</dbReference>
<dbReference type="GO" id="GO:0061630">
    <property type="term" value="F:ubiquitin protein ligase activity"/>
    <property type="evidence" value="ECO:0007669"/>
    <property type="project" value="UniProtKB-EC"/>
</dbReference>
<dbReference type="PROSITE" id="PS50237">
    <property type="entry name" value="HECT"/>
    <property type="match status" value="1"/>
</dbReference>
<comment type="similarity">
    <text evidence="8">Belongs to the UBE3C family.</text>
</comment>
<dbReference type="Gene3D" id="3.90.1750.10">
    <property type="entry name" value="Hect, E3 ligase catalytic domains"/>
    <property type="match status" value="1"/>
</dbReference>
<evidence type="ECO:0000256" key="5">
    <source>
        <dbReference type="ARBA" id="ARBA00022679"/>
    </source>
</evidence>
<comment type="subunit">
    <text evidence="9">Interacts with 26S proteasomes. Interacts (via the HECT domain) with UBE2D1 and, less efficiently, with UBE2L3.</text>
</comment>
<dbReference type="PANTHER" id="PTHR45700:SF2">
    <property type="entry name" value="UBIQUITIN-PROTEIN LIGASE E3C"/>
    <property type="match status" value="1"/>
</dbReference>
<dbReference type="GO" id="GO:0000209">
    <property type="term" value="P:protein polyubiquitination"/>
    <property type="evidence" value="ECO:0007669"/>
    <property type="project" value="InterPro"/>
</dbReference>
<dbReference type="Pfam" id="PF00612">
    <property type="entry name" value="IQ"/>
    <property type="match status" value="1"/>
</dbReference>
<dbReference type="PANTHER" id="PTHR45700">
    <property type="entry name" value="UBIQUITIN-PROTEIN LIGASE E3C"/>
    <property type="match status" value="1"/>
</dbReference>
<dbReference type="CDD" id="cd00078">
    <property type="entry name" value="HECTc"/>
    <property type="match status" value="1"/>
</dbReference>
<feature type="non-terminal residue" evidence="16">
    <location>
        <position position="1"/>
    </location>
</feature>
<evidence type="ECO:0000256" key="2">
    <source>
        <dbReference type="ARBA" id="ARBA00004906"/>
    </source>
</evidence>
<evidence type="ECO:0000256" key="4">
    <source>
        <dbReference type="ARBA" id="ARBA00022499"/>
    </source>
</evidence>